<accession>A0A5N6VHF9</accession>
<reference evidence="3" key="1">
    <citation type="submission" date="2019-04" db="EMBL/GenBank/DDBJ databases">
        <title>Friends and foes A comparative genomics studyof 23 Aspergillus species from section Flavi.</title>
        <authorList>
            <consortium name="DOE Joint Genome Institute"/>
            <person name="Kjaerbolling I."/>
            <person name="Vesth T."/>
            <person name="Frisvad J.C."/>
            <person name="Nybo J.L."/>
            <person name="Theobald S."/>
            <person name="Kildgaard S."/>
            <person name="Isbrandt T."/>
            <person name="Kuo A."/>
            <person name="Sato A."/>
            <person name="Lyhne E.K."/>
            <person name="Kogle M.E."/>
            <person name="Wiebenga A."/>
            <person name="Kun R.S."/>
            <person name="Lubbers R.J."/>
            <person name="Makela M.R."/>
            <person name="Barry K."/>
            <person name="Chovatia M."/>
            <person name="Clum A."/>
            <person name="Daum C."/>
            <person name="Haridas S."/>
            <person name="He G."/>
            <person name="LaButti K."/>
            <person name="Lipzen A."/>
            <person name="Mondo S."/>
            <person name="Riley R."/>
            <person name="Salamov A."/>
            <person name="Simmons B.A."/>
            <person name="Magnuson J.K."/>
            <person name="Henrissat B."/>
            <person name="Mortensen U.H."/>
            <person name="Larsen T.O."/>
            <person name="Devries R.P."/>
            <person name="Grigoriev I.V."/>
            <person name="Machida M."/>
            <person name="Baker S.E."/>
            <person name="Andersen M.R."/>
        </authorList>
    </citation>
    <scope>NUCLEOTIDE SEQUENCE [LARGE SCALE GENOMIC DNA]</scope>
    <source>
        <strain evidence="3">CBS 130015</strain>
    </source>
</reference>
<proteinExistence type="predicted"/>
<sequence>MVTRSTLATHALSALMDQAERFEMMSVHLAKSPKLAIKQADEIAKCGARLIDAVNKIRRDAETAALACQERLQNKIHVLKTQADSRKRKILDTQRLDSSRTIRANFRLIFGPARETEFSSKSTKHLMSTVTEKINVIRGLCDEYPDSVIALSIGYPTKAWTEPTAEVFEAIVTQLKQEKVEEWPEEILDIMNEVRNERPMSAEFETLYVKISERQGRCRRRVDESYQTVLDAGHPMPVASDLNTGPPPGQAKLTMNQVPSLQFLSNERSLNDTTRIHSSSKSVSSMTNTDRQIQYMFSRSPACKIGLLGVLLADAIRTSNQWKMEKALNDCTTECLNILVPKGEHEDVSITLWVGQREGLQLLETFQLQPTWSELSNHPPPLSQSQRVQGVSLHV</sequence>
<dbReference type="Proteomes" id="UP000325433">
    <property type="component" value="Unassembled WGS sequence"/>
</dbReference>
<organism evidence="2 3">
    <name type="scientific">Aspergillus transmontanensis</name>
    <dbReference type="NCBI Taxonomy" id="1034304"/>
    <lineage>
        <taxon>Eukaryota</taxon>
        <taxon>Fungi</taxon>
        <taxon>Dikarya</taxon>
        <taxon>Ascomycota</taxon>
        <taxon>Pezizomycotina</taxon>
        <taxon>Eurotiomycetes</taxon>
        <taxon>Eurotiomycetidae</taxon>
        <taxon>Eurotiales</taxon>
        <taxon>Aspergillaceae</taxon>
        <taxon>Aspergillus</taxon>
        <taxon>Aspergillus subgen. Circumdati</taxon>
    </lineage>
</organism>
<feature type="region of interest" description="Disordered" evidence="1">
    <location>
        <begin position="374"/>
        <end position="395"/>
    </location>
</feature>
<dbReference type="EMBL" id="ML738394">
    <property type="protein sequence ID" value="KAE8307954.1"/>
    <property type="molecule type" value="Genomic_DNA"/>
</dbReference>
<dbReference type="AlphaFoldDB" id="A0A5N6VHF9"/>
<keyword evidence="3" id="KW-1185">Reference proteome</keyword>
<evidence type="ECO:0000313" key="3">
    <source>
        <dbReference type="Proteomes" id="UP000325433"/>
    </source>
</evidence>
<evidence type="ECO:0000256" key="1">
    <source>
        <dbReference type="SAM" id="MobiDB-lite"/>
    </source>
</evidence>
<name>A0A5N6VHF9_9EURO</name>
<gene>
    <name evidence="2" type="ORF">BDV41DRAFT_26381</name>
</gene>
<protein>
    <submittedName>
        <fullName evidence="2">Uncharacterized protein</fullName>
    </submittedName>
</protein>
<evidence type="ECO:0000313" key="2">
    <source>
        <dbReference type="EMBL" id="KAE8307954.1"/>
    </source>
</evidence>